<evidence type="ECO:0000313" key="2">
    <source>
        <dbReference type="Proteomes" id="UP000008281"/>
    </source>
</evidence>
<organism evidence="2">
    <name type="scientific">Caenorhabditis remanei</name>
    <name type="common">Caenorhabditis vulgaris</name>
    <dbReference type="NCBI Taxonomy" id="31234"/>
    <lineage>
        <taxon>Eukaryota</taxon>
        <taxon>Metazoa</taxon>
        <taxon>Ecdysozoa</taxon>
        <taxon>Nematoda</taxon>
        <taxon>Chromadorea</taxon>
        <taxon>Rhabditida</taxon>
        <taxon>Rhabditina</taxon>
        <taxon>Rhabditomorpha</taxon>
        <taxon>Rhabditoidea</taxon>
        <taxon>Rhabditidae</taxon>
        <taxon>Peloderinae</taxon>
        <taxon>Caenorhabditis</taxon>
    </lineage>
</organism>
<dbReference type="InParanoid" id="E3LVN3"/>
<reference evidence="1" key="1">
    <citation type="submission" date="2007-07" db="EMBL/GenBank/DDBJ databases">
        <title>PCAP assembly of the Caenorhabditis remanei genome.</title>
        <authorList>
            <consortium name="The Caenorhabditis remanei Sequencing Consortium"/>
            <person name="Wilson R.K."/>
        </authorList>
    </citation>
    <scope>NUCLEOTIDE SEQUENCE [LARGE SCALE GENOMIC DNA]</scope>
    <source>
        <strain evidence="1">PB4641</strain>
    </source>
</reference>
<dbReference type="Proteomes" id="UP000008281">
    <property type="component" value="Unassembled WGS sequence"/>
</dbReference>
<dbReference type="AlphaFoldDB" id="E3LVN3"/>
<accession>E3LVN3</accession>
<evidence type="ECO:0000313" key="1">
    <source>
        <dbReference type="EMBL" id="EFP12511.1"/>
    </source>
</evidence>
<dbReference type="EMBL" id="DS268416">
    <property type="protein sequence ID" value="EFP12511.1"/>
    <property type="molecule type" value="Genomic_DNA"/>
</dbReference>
<name>E3LVN3_CAERE</name>
<dbReference type="HOGENOM" id="CLU_1929541_0_0_1"/>
<sequence length="131" mass="15265">MSVEDEEYFESITPEFIAHLNSESGRPFIRSGSLPVGEVQKDSKKNYLKRPREDVTSRSRVEIINWVLSSDELAKACVCPYCLKIHSRRDNARVHMKNYHKGLPIREFYQGIDASLEEVRRANETGKYMER</sequence>
<dbReference type="eggNOG" id="ENOG502THM6">
    <property type="taxonomic scope" value="Eukaryota"/>
</dbReference>
<dbReference type="OrthoDB" id="5798336at2759"/>
<protein>
    <submittedName>
        <fullName evidence="1">Uncharacterized protein</fullName>
    </submittedName>
</protein>
<gene>
    <name evidence="1" type="ORF">CRE_29764</name>
</gene>
<keyword evidence="2" id="KW-1185">Reference proteome</keyword>
<dbReference type="OMA" id="ENNTCAA"/>
<proteinExistence type="predicted"/>